<evidence type="ECO:0000313" key="2">
    <source>
        <dbReference type="EMBL" id="JAB81949.1"/>
    </source>
</evidence>
<accession>V5HU51</accession>
<dbReference type="EMBL" id="GANP01002519">
    <property type="protein sequence ID" value="JAB81949.1"/>
    <property type="molecule type" value="mRNA"/>
</dbReference>
<dbReference type="AlphaFoldDB" id="V5HU51"/>
<reference evidence="2" key="1">
    <citation type="journal article" date="2015" name="Sci. Rep.">
        <title>Tissue- and time-dependent transcription in Ixodes ricinus salivary glands and midguts when blood feeding on the vertebrate host.</title>
        <authorList>
            <person name="Kotsyfakis M."/>
            <person name="Schwarz A."/>
            <person name="Erhart J."/>
            <person name="Ribeiro J.M."/>
        </authorList>
    </citation>
    <scope>NUCLEOTIDE SEQUENCE</scope>
    <source>
        <tissue evidence="2">Salivary gland and midgut</tissue>
    </source>
</reference>
<name>V5HU51_IXORI</name>
<organism evidence="2">
    <name type="scientific">Ixodes ricinus</name>
    <name type="common">Common tick</name>
    <name type="synonym">Acarus ricinus</name>
    <dbReference type="NCBI Taxonomy" id="34613"/>
    <lineage>
        <taxon>Eukaryota</taxon>
        <taxon>Metazoa</taxon>
        <taxon>Ecdysozoa</taxon>
        <taxon>Arthropoda</taxon>
        <taxon>Chelicerata</taxon>
        <taxon>Arachnida</taxon>
        <taxon>Acari</taxon>
        <taxon>Parasitiformes</taxon>
        <taxon>Ixodida</taxon>
        <taxon>Ixodoidea</taxon>
        <taxon>Ixodidae</taxon>
        <taxon>Ixodinae</taxon>
        <taxon>Ixodes</taxon>
    </lineage>
</organism>
<proteinExistence type="evidence at transcript level"/>
<feature type="compositionally biased region" description="Polar residues" evidence="1">
    <location>
        <begin position="189"/>
        <end position="198"/>
    </location>
</feature>
<sequence>MAGYEDRKFAVVEFTSEGCNVSIVPSSWILRSEKECFWPPPMRGSSVMDLVRACSEPGQGWKSYPANILARCKTYKKASKKLVEAEENSCVENTDAGEPEDTDTMEKTEAFNRCSVKRTLPTLSLPRHSPPQQPVSKRRLFEPLENSTPFVPRRSPARQPAFLEIPEDSSSPLLENGSPKEPASERRQPGTTQRSMSTYEREHMRVLLEVRFELRQLKDQGASIMATQQQLLARMADLEQAQRHPDLPAPPAIFVLPLPTMADFEMAETRLANPADQAVLKRAAPQVVGGEDSWGRLPAGQWKG</sequence>
<protein>
    <submittedName>
        <fullName evidence="2">Uncharacterized protein</fullName>
    </submittedName>
</protein>
<feature type="compositionally biased region" description="Acidic residues" evidence="1">
    <location>
        <begin position="86"/>
        <end position="103"/>
    </location>
</feature>
<evidence type="ECO:0000256" key="1">
    <source>
        <dbReference type="SAM" id="MobiDB-lite"/>
    </source>
</evidence>
<feature type="region of interest" description="Disordered" evidence="1">
    <location>
        <begin position="86"/>
        <end position="200"/>
    </location>
</feature>